<dbReference type="EMBL" id="BK013461">
    <property type="protein sequence ID" value="DAD50208.1"/>
    <property type="molecule type" value="Genomic_RNA"/>
</dbReference>
<proteinExistence type="predicted"/>
<evidence type="ECO:0000313" key="1">
    <source>
        <dbReference type="EMBL" id="DAD50208.1"/>
    </source>
</evidence>
<organism evidence="1 2">
    <name type="scientific">ssRNA phage Gerhypos.3_6</name>
    <dbReference type="NCBI Taxonomy" id="2786305"/>
    <lineage>
        <taxon>Viruses</taxon>
        <taxon>Riboviria</taxon>
        <taxon>Orthornavirae</taxon>
        <taxon>Lenarviricota</taxon>
        <taxon>Leviviricetes</taxon>
        <taxon>Timlovirales</taxon>
        <taxon>Steitzviridae</taxon>
        <taxon>Hodnevirus</taxon>
        <taxon>Hodnevirus isogeoenecus</taxon>
        <taxon>Gredihovirus geoenecus</taxon>
    </lineage>
</organism>
<dbReference type="RefSeq" id="YP_010771634.1">
    <property type="nucleotide sequence ID" value="NC_074612.1"/>
</dbReference>
<evidence type="ECO:0000313" key="2">
    <source>
        <dbReference type="Proteomes" id="UP000682404"/>
    </source>
</evidence>
<dbReference type="KEGG" id="vg:80401348"/>
<keyword evidence="2" id="KW-1185">Reference proteome</keyword>
<sequence>MTSKSRLIPYSGAVFGRMESKTSNDLSPNVSRSVFINDWAANIAFLNGYQFTDSQSHPEWREHIRGRFTKDIGGPFTSRKRFAFSDIAEAIPLYGVQGSGANHTNVTEVSYLGPLFPIAPIPSLVGFPTFVGSTDSKLNQLGTDAIARCSPVNPTADAVTSLGEIVSDGLPKAVGGTLGNWRNLSNRSRRRAIGEEYLNVEFGWKPFVNDLKDLCKGVIEGNSIMEQLERNSGHLVRRRYDFPISVDENTTPLGGLRSVTYSPSSNVLSDIVNLNKGQVYRREITAKHQWFSGAFTYYIPPRDGSRRTEMARAVLKARSTIGVSLTPDTVWNLQPWSWLIDWFSNADSVLRNWSNWALYNQVLWYGYIMEHTVHQYQYIFTGPTGIKGLGSCPSLSTVAETKVRRAATPYGFGFSWSGLSTLQKSILAALGIARSK</sequence>
<reference evidence="1" key="1">
    <citation type="submission" date="2020-09" db="EMBL/GenBank/DDBJ databases">
        <title>Leviviricetes taxonomy.</title>
        <authorList>
            <person name="Stockdale S.R."/>
            <person name="Callanan J."/>
            <person name="Adriaenssens E.M."/>
            <person name="Kuhn J.H."/>
            <person name="Rumnieks J."/>
            <person name="Shkoporov A."/>
            <person name="Draper L.A."/>
            <person name="Ross P."/>
            <person name="Hill C."/>
        </authorList>
    </citation>
    <scope>NUCLEOTIDE SEQUENCE</scope>
</reference>
<dbReference type="Proteomes" id="UP000682404">
    <property type="component" value="Segment"/>
</dbReference>
<dbReference type="GeneID" id="80401348"/>
<protein>
    <submittedName>
        <fullName evidence="1">Maturation protein</fullName>
    </submittedName>
</protein>
<name>A0A8S5KY43_9VIRU</name>
<accession>A0A8S5KY43</accession>
<gene>
    <name evidence="1" type="primary">Gerhypos.3_6_1</name>
</gene>